<dbReference type="STRING" id="8469.M7BQV4"/>
<dbReference type="InterPro" id="IPR018170">
    <property type="entry name" value="Aldo/ket_reductase_CS"/>
</dbReference>
<evidence type="ECO:0000256" key="8">
    <source>
        <dbReference type="ARBA" id="ARBA00048262"/>
    </source>
</evidence>
<comment type="catalytic activity">
    <reaction evidence="8">
        <text>a primary alcohol + NADP(+) = an aldehyde + NADPH + H(+)</text>
        <dbReference type="Rhea" id="RHEA:15937"/>
        <dbReference type="ChEBI" id="CHEBI:15378"/>
        <dbReference type="ChEBI" id="CHEBI:15734"/>
        <dbReference type="ChEBI" id="CHEBI:17478"/>
        <dbReference type="ChEBI" id="CHEBI:57783"/>
        <dbReference type="ChEBI" id="CHEBI:58349"/>
        <dbReference type="EC" id="1.1.1.2"/>
    </reaction>
</comment>
<dbReference type="AlphaFoldDB" id="M7BQV4"/>
<dbReference type="Pfam" id="PF00248">
    <property type="entry name" value="Aldo_ket_red"/>
    <property type="match status" value="1"/>
</dbReference>
<dbReference type="Gene3D" id="3.20.20.100">
    <property type="entry name" value="NADP-dependent oxidoreductase domain"/>
    <property type="match status" value="1"/>
</dbReference>
<evidence type="ECO:0000256" key="5">
    <source>
        <dbReference type="ARBA" id="ARBA00044808"/>
    </source>
</evidence>
<dbReference type="SUPFAM" id="SSF51430">
    <property type="entry name" value="NAD(P)-linked oxidoreductase"/>
    <property type="match status" value="1"/>
</dbReference>
<organism evidence="10 11">
    <name type="scientific">Chelonia mydas</name>
    <name type="common">Green sea-turtle</name>
    <name type="synonym">Chelonia agassizi</name>
    <dbReference type="NCBI Taxonomy" id="8469"/>
    <lineage>
        <taxon>Eukaryota</taxon>
        <taxon>Metazoa</taxon>
        <taxon>Chordata</taxon>
        <taxon>Craniata</taxon>
        <taxon>Vertebrata</taxon>
        <taxon>Euteleostomi</taxon>
        <taxon>Archelosauria</taxon>
        <taxon>Testudinata</taxon>
        <taxon>Testudines</taxon>
        <taxon>Cryptodira</taxon>
        <taxon>Durocryptodira</taxon>
        <taxon>Americhelydia</taxon>
        <taxon>Chelonioidea</taxon>
        <taxon>Cheloniidae</taxon>
        <taxon>Chelonia</taxon>
    </lineage>
</organism>
<keyword evidence="2" id="KW-0521">NADP</keyword>
<dbReference type="InterPro" id="IPR023210">
    <property type="entry name" value="NADP_OxRdtase_dom"/>
</dbReference>
<dbReference type="Proteomes" id="UP000031443">
    <property type="component" value="Unassembled WGS sequence"/>
</dbReference>
<dbReference type="PROSITE" id="PS00798">
    <property type="entry name" value="ALDOKETO_REDUCTASE_1"/>
    <property type="match status" value="1"/>
</dbReference>
<sequence length="425" mass="46260">MSGLGVHFGSKCKAYAPVKPSELDIFFAKGVDAAEAADPSQDCLVQDGCISTAVRHGSSKCKPGFTMQCGHSSAGLETPSPRAQTGRGGIDLRYATSATSGVGKRFGLKATSGLRNGMEGQCPPDAVQEALQVALDAGYRHFDCAYFYQNEAAIGAAFEKTLGEGRLKRDDLYVVSKLWNSFHAPQDVKPAFLKSLTMLKLDYLDLYLMHSPMGFLNINEELMPQKDGLLLQSDVDYVDTWKAMEKLVDEGLVKSVGVSNFNISQLERLLSVCRIKPAANQVELHPYLTQPELVEYCRSKGIVLIAYSPFGCPALPRPTGKNSPVPLLENPTVNEIAQKHGKTSAQVLIRFHLQRGIATIPKSITPSHIVENAEVKGMASEPGALFRSWRMAEVLMSSERGEKLHTSNGWGLVPKLSCTQQDLNG</sequence>
<dbReference type="eggNOG" id="KOG1577">
    <property type="taxonomic scope" value="Eukaryota"/>
</dbReference>
<proteinExistence type="inferred from homology"/>
<dbReference type="PRINTS" id="PR00069">
    <property type="entry name" value="ALDKETRDTASE"/>
</dbReference>
<dbReference type="EMBL" id="KB549462">
    <property type="protein sequence ID" value="EMP30517.1"/>
    <property type="molecule type" value="Genomic_DNA"/>
</dbReference>
<comment type="similarity">
    <text evidence="1">Belongs to the aldo/keto reductase family.</text>
</comment>
<evidence type="ECO:0000256" key="7">
    <source>
        <dbReference type="ARBA" id="ARBA00048207"/>
    </source>
</evidence>
<evidence type="ECO:0000256" key="1">
    <source>
        <dbReference type="ARBA" id="ARBA00007905"/>
    </source>
</evidence>
<dbReference type="FunFam" id="3.20.20.100:FF:000006">
    <property type="entry name" value="Aldo-keto reductase family 1 member A1"/>
    <property type="match status" value="1"/>
</dbReference>
<evidence type="ECO:0000256" key="4">
    <source>
        <dbReference type="ARBA" id="ARBA00024074"/>
    </source>
</evidence>
<reference evidence="11" key="1">
    <citation type="journal article" date="2013" name="Nat. Genet.">
        <title>The draft genomes of soft-shell turtle and green sea turtle yield insights into the development and evolution of the turtle-specific body plan.</title>
        <authorList>
            <person name="Wang Z."/>
            <person name="Pascual-Anaya J."/>
            <person name="Zadissa A."/>
            <person name="Li W."/>
            <person name="Niimura Y."/>
            <person name="Huang Z."/>
            <person name="Li C."/>
            <person name="White S."/>
            <person name="Xiong Z."/>
            <person name="Fang D."/>
            <person name="Wang B."/>
            <person name="Ming Y."/>
            <person name="Chen Y."/>
            <person name="Zheng Y."/>
            <person name="Kuraku S."/>
            <person name="Pignatelli M."/>
            <person name="Herrero J."/>
            <person name="Beal K."/>
            <person name="Nozawa M."/>
            <person name="Li Q."/>
            <person name="Wang J."/>
            <person name="Zhang H."/>
            <person name="Yu L."/>
            <person name="Shigenobu S."/>
            <person name="Wang J."/>
            <person name="Liu J."/>
            <person name="Flicek P."/>
            <person name="Searle S."/>
            <person name="Wang J."/>
            <person name="Kuratani S."/>
            <person name="Yin Y."/>
            <person name="Aken B."/>
            <person name="Zhang G."/>
            <person name="Irie N."/>
        </authorList>
    </citation>
    <scope>NUCLEOTIDE SEQUENCE [LARGE SCALE GENOMIC DNA]</scope>
</reference>
<dbReference type="PANTHER" id="PTHR11732">
    <property type="entry name" value="ALDO/KETO REDUCTASE"/>
    <property type="match status" value="1"/>
</dbReference>
<evidence type="ECO:0000256" key="3">
    <source>
        <dbReference type="ARBA" id="ARBA00023002"/>
    </source>
</evidence>
<feature type="domain" description="NADP-dependent oxidoreductase" evidence="9">
    <location>
        <begin position="119"/>
        <end position="375"/>
    </location>
</feature>
<dbReference type="GO" id="GO:0008106">
    <property type="term" value="F:alcohol dehydrogenase (NADP+) activity"/>
    <property type="evidence" value="ECO:0007669"/>
    <property type="project" value="UniProtKB-EC"/>
</dbReference>
<dbReference type="PROSITE" id="PS00062">
    <property type="entry name" value="ALDOKETO_REDUCTASE_2"/>
    <property type="match status" value="1"/>
</dbReference>
<dbReference type="EC" id="1.1.1.2" evidence="4"/>
<dbReference type="CDD" id="cd19071">
    <property type="entry name" value="AKR_AKR1-5-like"/>
    <property type="match status" value="1"/>
</dbReference>
<evidence type="ECO:0000256" key="2">
    <source>
        <dbReference type="ARBA" id="ARBA00022857"/>
    </source>
</evidence>
<keyword evidence="11" id="KW-1185">Reference proteome</keyword>
<evidence type="ECO:0000256" key="6">
    <source>
        <dbReference type="ARBA" id="ARBA00047706"/>
    </source>
</evidence>
<protein>
    <recommendedName>
        <fullName evidence="4">alcohol dehydrogenase (NADP(+))</fullName>
        <ecNumber evidence="4">1.1.1.2</ecNumber>
    </recommendedName>
    <alternativeName>
        <fullName evidence="5">S-nitroso-CoA reductase</fullName>
    </alternativeName>
</protein>
<evidence type="ECO:0000313" key="11">
    <source>
        <dbReference type="Proteomes" id="UP000031443"/>
    </source>
</evidence>
<keyword evidence="3" id="KW-0560">Oxidoreductase</keyword>
<comment type="catalytic activity">
    <reaction evidence="7">
        <text>S-nitrosoglutathione + NADPH + H(+) = S-(hydroxysulfenamide)glutathione + NADP(+)</text>
        <dbReference type="Rhea" id="RHEA:63500"/>
        <dbReference type="ChEBI" id="CHEBI:15378"/>
        <dbReference type="ChEBI" id="CHEBI:57783"/>
        <dbReference type="ChEBI" id="CHEBI:58349"/>
        <dbReference type="ChEBI" id="CHEBI:145544"/>
        <dbReference type="ChEBI" id="CHEBI:229723"/>
    </reaction>
</comment>
<dbReference type="InterPro" id="IPR020471">
    <property type="entry name" value="AKR"/>
</dbReference>
<comment type="catalytic activity">
    <reaction evidence="6">
        <text>S-nitroso-CoA + NADPH + H(+) = sulfinamide-CoA + NADP(+)</text>
        <dbReference type="Rhea" id="RHEA:78375"/>
        <dbReference type="ChEBI" id="CHEBI:15378"/>
        <dbReference type="ChEBI" id="CHEBI:57783"/>
        <dbReference type="ChEBI" id="CHEBI:58349"/>
        <dbReference type="ChEBI" id="CHEBI:145546"/>
        <dbReference type="ChEBI" id="CHEBI:145548"/>
    </reaction>
    <physiologicalReaction direction="left-to-right" evidence="6">
        <dbReference type="Rhea" id="RHEA:78376"/>
    </physiologicalReaction>
</comment>
<accession>M7BQV4</accession>
<gene>
    <name evidence="10" type="ORF">UY3_12344</name>
</gene>
<evidence type="ECO:0000259" key="9">
    <source>
        <dbReference type="Pfam" id="PF00248"/>
    </source>
</evidence>
<name>M7BQV4_CHEMY</name>
<dbReference type="InterPro" id="IPR036812">
    <property type="entry name" value="NAD(P)_OxRdtase_dom_sf"/>
</dbReference>
<evidence type="ECO:0000313" key="10">
    <source>
        <dbReference type="EMBL" id="EMP30517.1"/>
    </source>
</evidence>